<comment type="caution">
    <text evidence="1">The sequence shown here is derived from an EMBL/GenBank/DDBJ whole genome shotgun (WGS) entry which is preliminary data.</text>
</comment>
<reference evidence="1 2" key="1">
    <citation type="submission" date="2019-03" db="EMBL/GenBank/DDBJ databases">
        <title>Draft genome sequences of novel Actinobacteria.</title>
        <authorList>
            <person name="Sahin N."/>
            <person name="Ay H."/>
            <person name="Saygin H."/>
        </authorList>
    </citation>
    <scope>NUCLEOTIDE SEQUENCE [LARGE SCALE GENOMIC DNA]</scope>
    <source>
        <strain evidence="1 2">KC712</strain>
    </source>
</reference>
<dbReference type="InterPro" id="IPR027417">
    <property type="entry name" value="P-loop_NTPase"/>
</dbReference>
<evidence type="ECO:0000313" key="1">
    <source>
        <dbReference type="EMBL" id="TDD18037.1"/>
    </source>
</evidence>
<keyword evidence="2" id="KW-1185">Reference proteome</keyword>
<evidence type="ECO:0000313" key="2">
    <source>
        <dbReference type="Proteomes" id="UP000294543"/>
    </source>
</evidence>
<accession>A0A4R4WKK3</accession>
<gene>
    <name evidence="1" type="ORF">E1294_25870</name>
</gene>
<sequence>MTMHELSGCVIVSGMPGAGKSTVTGLAARLLPRAARLKADDINEMILGGRVWALGEPKDEAARQVELCDRNLAALAANFVDFGFTVLMDQLVVDRAELDFLVGLLAPRPVRLVTLAPGVEVCHKRNATRDPEESWEFDGYHQLEADLRRELGDVGWWFDTSALSPEDTAERLLREASQLPPLT</sequence>
<dbReference type="GO" id="GO:0016740">
    <property type="term" value="F:transferase activity"/>
    <property type="evidence" value="ECO:0007669"/>
    <property type="project" value="UniProtKB-KW"/>
</dbReference>
<keyword evidence="1" id="KW-0808">Transferase</keyword>
<dbReference type="AlphaFoldDB" id="A0A4R4WKK3"/>
<dbReference type="EMBL" id="SMKP01000077">
    <property type="protein sequence ID" value="TDD18037.1"/>
    <property type="molecule type" value="Genomic_DNA"/>
</dbReference>
<dbReference type="Gene3D" id="3.40.50.300">
    <property type="entry name" value="P-loop containing nucleotide triphosphate hydrolases"/>
    <property type="match status" value="1"/>
</dbReference>
<name>A0A4R4WKK3_9ACTN</name>
<organism evidence="1 2">
    <name type="scientific">Nonomuraea diastatica</name>
    <dbReference type="NCBI Taxonomy" id="1848329"/>
    <lineage>
        <taxon>Bacteria</taxon>
        <taxon>Bacillati</taxon>
        <taxon>Actinomycetota</taxon>
        <taxon>Actinomycetes</taxon>
        <taxon>Streptosporangiales</taxon>
        <taxon>Streptosporangiaceae</taxon>
        <taxon>Nonomuraea</taxon>
    </lineage>
</organism>
<dbReference type="OrthoDB" id="1649389at2"/>
<protein>
    <submittedName>
        <fullName evidence="1">Phosphotransferase</fullName>
    </submittedName>
</protein>
<dbReference type="Proteomes" id="UP000294543">
    <property type="component" value="Unassembled WGS sequence"/>
</dbReference>
<dbReference type="SUPFAM" id="SSF52540">
    <property type="entry name" value="P-loop containing nucleoside triphosphate hydrolases"/>
    <property type="match status" value="1"/>
</dbReference>
<proteinExistence type="predicted"/>
<dbReference type="Pfam" id="PF13671">
    <property type="entry name" value="AAA_33"/>
    <property type="match status" value="1"/>
</dbReference>
<dbReference type="RefSeq" id="WP_132512427.1">
    <property type="nucleotide sequence ID" value="NZ_SMKP01000077.1"/>
</dbReference>